<feature type="region of interest" description="Disordered" evidence="1">
    <location>
        <begin position="400"/>
        <end position="754"/>
    </location>
</feature>
<feature type="region of interest" description="Disordered" evidence="1">
    <location>
        <begin position="303"/>
        <end position="360"/>
    </location>
</feature>
<evidence type="ECO:0008006" key="5">
    <source>
        <dbReference type="Google" id="ProtNLM"/>
    </source>
</evidence>
<dbReference type="GO" id="GO:0005886">
    <property type="term" value="C:plasma membrane"/>
    <property type="evidence" value="ECO:0007669"/>
    <property type="project" value="InterPro"/>
</dbReference>
<reference evidence="3 4" key="1">
    <citation type="journal article" date="2018" name="Proc. Natl. Acad. Sci. U.S.A.">
        <title>Linking secondary metabolites to gene clusters through genome sequencing of six diverse Aspergillus species.</title>
        <authorList>
            <person name="Kaerboelling I."/>
            <person name="Vesth T.C."/>
            <person name="Frisvad J.C."/>
            <person name="Nybo J.L."/>
            <person name="Theobald S."/>
            <person name="Kuo A."/>
            <person name="Bowyer P."/>
            <person name="Matsuda Y."/>
            <person name="Mondo S."/>
            <person name="Lyhne E.K."/>
            <person name="Kogle M.E."/>
            <person name="Clum A."/>
            <person name="Lipzen A."/>
            <person name="Salamov A."/>
            <person name="Ngan C.Y."/>
            <person name="Daum C."/>
            <person name="Chiniquy J."/>
            <person name="Barry K."/>
            <person name="LaButti K."/>
            <person name="Haridas S."/>
            <person name="Simmons B.A."/>
            <person name="Magnuson J.K."/>
            <person name="Mortensen U.H."/>
            <person name="Larsen T.O."/>
            <person name="Grigoriev I.V."/>
            <person name="Baker S.E."/>
            <person name="Andersen M.R."/>
        </authorList>
    </citation>
    <scope>NUCLEOTIDE SEQUENCE [LARGE SCALE GENOMIC DNA]</scope>
    <source>
        <strain evidence="3 4">IBT 24754</strain>
    </source>
</reference>
<evidence type="ECO:0000313" key="4">
    <source>
        <dbReference type="Proteomes" id="UP000244073"/>
    </source>
</evidence>
<dbReference type="PANTHER" id="PTHR36424">
    <property type="entry name" value="PHEROMONE-REGULATED MEMBRANE PROTEIN 6"/>
    <property type="match status" value="1"/>
</dbReference>
<dbReference type="Proteomes" id="UP000244073">
    <property type="component" value="Unassembled WGS sequence"/>
</dbReference>
<dbReference type="GeneID" id="63812624"/>
<dbReference type="InterPro" id="IPR031606">
    <property type="entry name" value="Kch1/2"/>
</dbReference>
<keyword evidence="2" id="KW-0812">Transmembrane</keyword>
<evidence type="ECO:0000256" key="2">
    <source>
        <dbReference type="SAM" id="Phobius"/>
    </source>
</evidence>
<proteinExistence type="predicted"/>
<sequence length="754" mass="82492">MACCGEREKGSPVALEEQWDYVNLDDFKSESCLSPFSYFFLVVLLFVSIAVYGVDTFTAVTLLAFSRWAGQIEPAIPFEISRWIFAVCILFSFALLGYRWLRAIRAIRSGSIAQSYLDSLAARVQSVRVGSHGRGWRRFLVFAELTKSKKGAEYVALFAYFSFESWMNTLLADGPRQVVNAITLYSVMRMDLLPGGENAVEEKNKAAILQFFDNVRILAEENNLRALVLAGMLFTLFIWVLSIIKLALAIILYLIFLFHHIPSEDGTLKAYCRRKINSRLTRIVRRKVNKALAKGVALKDRTPTNPNLAVDRNPTLPTFGDGDKTPIVSTISRSTTQTTLATLPPSSSHPGTAALQEREPTLPDLGAVSDKLMLTRTATQSSAYSESVSLSGTTAASAYSPLDRQTSPAPPVPPLPNIAAFPASRSQTPMSRSTCTPAPSVARGPPSRMGSAAGSRHPMERPDPYSPEGYDDPRSGTPFGPYSPAVDPYTRSMTPGTAISPDTAPNRILSPTGYNTRRPPPTAYPQRSFTPGGQAMDRGSPAYYPNEEEPTRTFSPFNPINTRQPPPAAYPQRSFTPAGQPADHGSLVYSNEEQPNRTFSPFNPINTRQPPPAAYPQRSFTPAGHPVDHGSPVYSNEEQPNRTFSPFNPINTRQPPPAAYPQRSFTPAGQFADQGSPVYSNEEQPSRTFSPVSSRAIPRPQDGYAAFNPAARNTPAPRGGPGYVASSEYDGEPPGPAYSSPSYTPQPTPHRQDH</sequence>
<feature type="compositionally biased region" description="Polar residues" evidence="1">
    <location>
        <begin position="677"/>
        <end position="693"/>
    </location>
</feature>
<accession>A0A2T5M795</accession>
<name>A0A2T5M795_9EURO</name>
<feature type="compositionally biased region" description="Polar residues" evidence="1">
    <location>
        <begin position="424"/>
        <end position="437"/>
    </location>
</feature>
<comment type="caution">
    <text evidence="3">The sequence shown here is derived from an EMBL/GenBank/DDBJ whole genome shotgun (WGS) entry which is preliminary data.</text>
</comment>
<feature type="compositionally biased region" description="Polar residues" evidence="1">
    <location>
        <begin position="633"/>
        <end position="653"/>
    </location>
</feature>
<feature type="compositionally biased region" description="Polar residues" evidence="1">
    <location>
        <begin position="588"/>
        <end position="608"/>
    </location>
</feature>
<gene>
    <name evidence="3" type="ORF">P175DRAFT_0489524</name>
</gene>
<feature type="compositionally biased region" description="Polar residues" evidence="1">
    <location>
        <begin position="327"/>
        <end position="350"/>
    </location>
</feature>
<dbReference type="RefSeq" id="XP_040755795.1">
    <property type="nucleotide sequence ID" value="XM_040895742.1"/>
</dbReference>
<dbReference type="EMBL" id="MSFN02000001">
    <property type="protein sequence ID" value="PTU24403.1"/>
    <property type="molecule type" value="Genomic_DNA"/>
</dbReference>
<feature type="compositionally biased region" description="Polar residues" evidence="1">
    <location>
        <begin position="552"/>
        <end position="563"/>
    </location>
</feature>
<dbReference type="GO" id="GO:0015079">
    <property type="term" value="F:potassium ion transmembrane transporter activity"/>
    <property type="evidence" value="ECO:0007669"/>
    <property type="project" value="InterPro"/>
</dbReference>
<dbReference type="OrthoDB" id="2128042at2759"/>
<feature type="transmembrane region" description="Helical" evidence="2">
    <location>
        <begin position="83"/>
        <end position="101"/>
    </location>
</feature>
<feature type="transmembrane region" description="Helical" evidence="2">
    <location>
        <begin position="38"/>
        <end position="63"/>
    </location>
</feature>
<evidence type="ECO:0000313" key="3">
    <source>
        <dbReference type="EMBL" id="PTU24403.1"/>
    </source>
</evidence>
<dbReference type="Pfam" id="PF16944">
    <property type="entry name" value="KCH"/>
    <property type="match status" value="1"/>
</dbReference>
<protein>
    <recommendedName>
        <fullName evidence="5">Pheromone-regulated membrane protein</fullName>
    </recommendedName>
</protein>
<organism evidence="3 4">
    <name type="scientific">Aspergillus ochraceoroseus IBT 24754</name>
    <dbReference type="NCBI Taxonomy" id="1392256"/>
    <lineage>
        <taxon>Eukaryota</taxon>
        <taxon>Fungi</taxon>
        <taxon>Dikarya</taxon>
        <taxon>Ascomycota</taxon>
        <taxon>Pezizomycotina</taxon>
        <taxon>Eurotiomycetes</taxon>
        <taxon>Eurotiomycetidae</taxon>
        <taxon>Eurotiales</taxon>
        <taxon>Aspergillaceae</taxon>
        <taxon>Aspergillus</taxon>
        <taxon>Aspergillus subgen. Nidulantes</taxon>
    </lineage>
</organism>
<dbReference type="VEuPathDB" id="FungiDB:P175DRAFT_0489524"/>
<keyword evidence="2" id="KW-1133">Transmembrane helix</keyword>
<evidence type="ECO:0000256" key="1">
    <source>
        <dbReference type="SAM" id="MobiDB-lite"/>
    </source>
</evidence>
<feature type="transmembrane region" description="Helical" evidence="2">
    <location>
        <begin position="226"/>
        <end position="256"/>
    </location>
</feature>
<keyword evidence="2" id="KW-0472">Membrane</keyword>
<dbReference type="AlphaFoldDB" id="A0A2T5M795"/>
<dbReference type="PANTHER" id="PTHR36424:SF1">
    <property type="entry name" value="LOW AFFINITY K(+) TRANSPORTER 1-RELATED"/>
    <property type="match status" value="1"/>
</dbReference>